<proteinExistence type="predicted"/>
<evidence type="ECO:0000313" key="1">
    <source>
        <dbReference type="EMBL" id="GGI16418.1"/>
    </source>
</evidence>
<dbReference type="AlphaFoldDB" id="A0A8J3AMF1"/>
<accession>A0A8J3AMF1</accession>
<name>A0A8J3AMF1_9BURK</name>
<keyword evidence="2" id="KW-1185">Reference proteome</keyword>
<organism evidence="1 2">
    <name type="scientific">Oxalicibacterium faecigallinarum</name>
    <dbReference type="NCBI Taxonomy" id="573741"/>
    <lineage>
        <taxon>Bacteria</taxon>
        <taxon>Pseudomonadati</taxon>
        <taxon>Pseudomonadota</taxon>
        <taxon>Betaproteobacteria</taxon>
        <taxon>Burkholderiales</taxon>
        <taxon>Oxalobacteraceae</taxon>
        <taxon>Oxalicibacterium</taxon>
    </lineage>
</organism>
<dbReference type="RefSeq" id="WP_188379592.1">
    <property type="nucleotide sequence ID" value="NZ_BMDI01000001.1"/>
</dbReference>
<protein>
    <submittedName>
        <fullName evidence="1">Uncharacterized protein</fullName>
    </submittedName>
</protein>
<dbReference type="Proteomes" id="UP000642180">
    <property type="component" value="Unassembled WGS sequence"/>
</dbReference>
<gene>
    <name evidence="1" type="ORF">GCM10008066_03860</name>
</gene>
<reference evidence="2" key="1">
    <citation type="journal article" date="2019" name="Int. J. Syst. Evol. Microbiol.">
        <title>The Global Catalogue of Microorganisms (GCM) 10K type strain sequencing project: providing services to taxonomists for standard genome sequencing and annotation.</title>
        <authorList>
            <consortium name="The Broad Institute Genomics Platform"/>
            <consortium name="The Broad Institute Genome Sequencing Center for Infectious Disease"/>
            <person name="Wu L."/>
            <person name="Ma J."/>
        </authorList>
    </citation>
    <scope>NUCLEOTIDE SEQUENCE [LARGE SCALE GENOMIC DNA]</scope>
    <source>
        <strain evidence="2">CCM 2767</strain>
    </source>
</reference>
<sequence>MTNQTNQPTAIFTSVGQALHVAYLIMASDARQDSPLRKALVRMMSDIDLSAQQTEWLNQLRGEATGTVNFAGLSADDVRAQCALIVSAVDSKLMAQEKWVIHAKYMQMVSTGSKTTERQRSAQQYVKFCQHALDSVRIPMHARRQQEELEEAQRQLDKLKCCPAVSYSTGRVDAIKGLSEWLAGSFPTINVMALDMIVAKIYANHVKTAISYRDLEKTFGSSKSTYARIAPAIKDRLYRLELIAQDRLRPYFEEQGIVEVFEKTA</sequence>
<comment type="caution">
    <text evidence="1">The sequence shown here is derived from an EMBL/GenBank/DDBJ whole genome shotgun (WGS) entry which is preliminary data.</text>
</comment>
<dbReference type="EMBL" id="BMDI01000001">
    <property type="protein sequence ID" value="GGI16418.1"/>
    <property type="molecule type" value="Genomic_DNA"/>
</dbReference>
<evidence type="ECO:0000313" key="2">
    <source>
        <dbReference type="Proteomes" id="UP000642180"/>
    </source>
</evidence>